<sequence>MPQPRAALPVLAAATLVSALLTAAPAGAAISGAADLPLTSAIFGATHNSYSGDLDGARGSIVRQLDEGVRFIELDIHDNGYASARDYAIGHDAPGDLVDHAGNPASNLLRDWLATIDAWSAAHPAAAPVTVALDIKDDLTDNTSYAAGNLAALNQELTAAFGARLLRASDYPAATPTVDGLRGRVLVVLSGNGRTRTLYKRDAGTNPAVAMNGRGQVVEVHDSGSGELWYWSGTYAPDGTVTWLRHGRYDSGVTPAVALNDAGDLVEVHQSQNATTLWYRVGRLAADGEITWSASRQYDNGVLPTVRFADAAGTRLHEIHRSQSNSQNWTWSGVLDPAARTVAWTGNAKTSDARHDKTTAVSGTSRVRVWTGADGPTPATTLRVDTDRRAGERIRYPQVAFTEFQQGDSAELQQDALHHAAPATQSSFLVAARRAGRLARGWNFDSASQASDPLANYPATNRPYDTWYRNLLTQAGAVR</sequence>
<dbReference type="SUPFAM" id="SSF51695">
    <property type="entry name" value="PLC-like phosphodiesterases"/>
    <property type="match status" value="1"/>
</dbReference>
<dbReference type="Proteomes" id="UP000824681">
    <property type="component" value="Chromosome"/>
</dbReference>
<proteinExistence type="predicted"/>
<keyword evidence="1" id="KW-0732">Signal</keyword>
<evidence type="ECO:0000313" key="3">
    <source>
        <dbReference type="Proteomes" id="UP000824681"/>
    </source>
</evidence>
<name>A0ABX8UDP5_9ACTN</name>
<organism evidence="2 3">
    <name type="scientific">Nonomuraea coxensis DSM 45129</name>
    <dbReference type="NCBI Taxonomy" id="1122611"/>
    <lineage>
        <taxon>Bacteria</taxon>
        <taxon>Bacillati</taxon>
        <taxon>Actinomycetota</taxon>
        <taxon>Actinomycetes</taxon>
        <taxon>Streptosporangiales</taxon>
        <taxon>Streptosporangiaceae</taxon>
        <taxon>Nonomuraea</taxon>
    </lineage>
</organism>
<feature type="signal peptide" evidence="1">
    <location>
        <begin position="1"/>
        <end position="28"/>
    </location>
</feature>
<accession>A0ABX8UDP5</accession>
<dbReference type="PROSITE" id="PS50007">
    <property type="entry name" value="PIPLC_X_DOMAIN"/>
    <property type="match status" value="1"/>
</dbReference>
<dbReference type="EMBL" id="CP068985">
    <property type="protein sequence ID" value="QYC45581.1"/>
    <property type="molecule type" value="Genomic_DNA"/>
</dbReference>
<reference evidence="2 3" key="1">
    <citation type="journal article" date="2021" name="ACS Chem. Biol.">
        <title>Genomic-Led Discovery of a Novel Glycopeptide Antibiotic by Nonomuraea coxensis DSM 45129.</title>
        <authorList>
            <person name="Yushchuk O."/>
            <person name="Vior N.M."/>
            <person name="Andreo-Vidal A."/>
            <person name="Berini F."/>
            <person name="Ruckert C."/>
            <person name="Busche T."/>
            <person name="Binda E."/>
            <person name="Kalinowski J."/>
            <person name="Truman A.W."/>
            <person name="Marinelli F."/>
        </authorList>
    </citation>
    <scope>NUCLEOTIDE SEQUENCE [LARGE SCALE GENOMIC DNA]</scope>
    <source>
        <strain evidence="2 3">DSM 45129</strain>
    </source>
</reference>
<keyword evidence="3" id="KW-1185">Reference proteome</keyword>
<evidence type="ECO:0000313" key="2">
    <source>
        <dbReference type="EMBL" id="QYC45581.1"/>
    </source>
</evidence>
<dbReference type="Gene3D" id="3.20.20.190">
    <property type="entry name" value="Phosphatidylinositol (PI) phosphodiesterase"/>
    <property type="match status" value="1"/>
</dbReference>
<protein>
    <submittedName>
        <fullName evidence="2">Uncharacterized protein</fullName>
    </submittedName>
</protein>
<feature type="chain" id="PRO_5046798794" evidence="1">
    <location>
        <begin position="29"/>
        <end position="479"/>
    </location>
</feature>
<gene>
    <name evidence="2" type="ORF">Nocox_40190</name>
</gene>
<dbReference type="RefSeq" id="WP_033409036.1">
    <property type="nucleotide sequence ID" value="NZ_CP068985.1"/>
</dbReference>
<evidence type="ECO:0000256" key="1">
    <source>
        <dbReference type="SAM" id="SignalP"/>
    </source>
</evidence>
<dbReference type="InterPro" id="IPR017946">
    <property type="entry name" value="PLC-like_Pdiesterase_TIM-brl"/>
</dbReference>